<gene>
    <name evidence="7" type="ORF">GSOID_T00005506001</name>
</gene>
<keyword evidence="2 5" id="KW-0378">Hydrolase</keyword>
<proteinExistence type="predicted"/>
<evidence type="ECO:0000256" key="2">
    <source>
        <dbReference type="ARBA" id="ARBA00022801"/>
    </source>
</evidence>
<dbReference type="OrthoDB" id="5918597at2759"/>
<evidence type="ECO:0000256" key="3">
    <source>
        <dbReference type="ARBA" id="ARBA00022825"/>
    </source>
</evidence>
<dbReference type="InterPro" id="IPR018114">
    <property type="entry name" value="TRYPSIN_HIS"/>
</dbReference>
<evidence type="ECO:0000256" key="5">
    <source>
        <dbReference type="RuleBase" id="RU363034"/>
    </source>
</evidence>
<name>E4XVH6_OIKDI</name>
<evidence type="ECO:0000313" key="8">
    <source>
        <dbReference type="Proteomes" id="UP000001307"/>
    </source>
</evidence>
<feature type="domain" description="Peptidase S1" evidence="6">
    <location>
        <begin position="104"/>
        <end position="334"/>
    </location>
</feature>
<evidence type="ECO:0000313" key="7">
    <source>
        <dbReference type="EMBL" id="CBY13694.1"/>
    </source>
</evidence>
<dbReference type="PANTHER" id="PTHR24252:SF7">
    <property type="entry name" value="HYALIN"/>
    <property type="match status" value="1"/>
</dbReference>
<keyword evidence="3 5" id="KW-0720">Serine protease</keyword>
<sequence length="336" mass="36827">MWLKCGVEWFYGEKCPFFELNTTKRTTTSPTTRTRETPISECGVSVYSTTLIFDKEESLQPINEKSEHSFAVTGQQIENDDRVLKGSLVELSSTNSSIDARSIIAGGQSVLTAEKYPWLVSIRTQGGFHFCGGSLLNSRWVLTAAHCEVGTTDQLVLGTINRKRSFGDILRSVLLTKRHPKATQTRYNTWTFDFELVKMDSAVSFSDEVRPICIPQPSQTLVGKNCKVAGWGRVRKNPVEYHEKLQEAQLRINANNQCGGYSAILDSSSLCVGYGGRASACNGDSGGPLICEDDQGRAIVAGVASWASSDCRIGAPSGYANVAVVHSWIDKVTDTY</sequence>
<keyword evidence="1 5" id="KW-0645">Protease</keyword>
<dbReference type="AlphaFoldDB" id="E4XVH6"/>
<dbReference type="SMART" id="SM00020">
    <property type="entry name" value="Tryp_SPc"/>
    <property type="match status" value="1"/>
</dbReference>
<dbReference type="InterPro" id="IPR001254">
    <property type="entry name" value="Trypsin_dom"/>
</dbReference>
<dbReference type="PRINTS" id="PR00722">
    <property type="entry name" value="CHYMOTRYPSIN"/>
</dbReference>
<dbReference type="GO" id="GO:0006508">
    <property type="term" value="P:proteolysis"/>
    <property type="evidence" value="ECO:0007669"/>
    <property type="project" value="UniProtKB-KW"/>
</dbReference>
<dbReference type="PROSITE" id="PS50240">
    <property type="entry name" value="TRYPSIN_DOM"/>
    <property type="match status" value="1"/>
</dbReference>
<dbReference type="Pfam" id="PF00089">
    <property type="entry name" value="Trypsin"/>
    <property type="match status" value="1"/>
</dbReference>
<reference evidence="7" key="1">
    <citation type="journal article" date="2010" name="Science">
        <title>Plasticity of animal genome architecture unmasked by rapid evolution of a pelagic tunicate.</title>
        <authorList>
            <person name="Denoeud F."/>
            <person name="Henriet S."/>
            <person name="Mungpakdee S."/>
            <person name="Aury J.M."/>
            <person name="Da Silva C."/>
            <person name="Brinkmann H."/>
            <person name="Mikhaleva J."/>
            <person name="Olsen L.C."/>
            <person name="Jubin C."/>
            <person name="Canestro C."/>
            <person name="Bouquet J.M."/>
            <person name="Danks G."/>
            <person name="Poulain J."/>
            <person name="Campsteijn C."/>
            <person name="Adamski M."/>
            <person name="Cross I."/>
            <person name="Yadetie F."/>
            <person name="Muffato M."/>
            <person name="Louis A."/>
            <person name="Butcher S."/>
            <person name="Tsagkogeorga G."/>
            <person name="Konrad A."/>
            <person name="Singh S."/>
            <person name="Jensen M.F."/>
            <person name="Cong E.H."/>
            <person name="Eikeseth-Otteraa H."/>
            <person name="Noel B."/>
            <person name="Anthouard V."/>
            <person name="Porcel B.M."/>
            <person name="Kachouri-Lafond R."/>
            <person name="Nishino A."/>
            <person name="Ugolini M."/>
            <person name="Chourrout P."/>
            <person name="Nishida H."/>
            <person name="Aasland R."/>
            <person name="Huzurbazar S."/>
            <person name="Westhof E."/>
            <person name="Delsuc F."/>
            <person name="Lehrach H."/>
            <person name="Reinhardt R."/>
            <person name="Weissenbach J."/>
            <person name="Roy S.W."/>
            <person name="Artiguenave F."/>
            <person name="Postlethwait J.H."/>
            <person name="Manak J.R."/>
            <person name="Thompson E.M."/>
            <person name="Jaillon O."/>
            <person name="Du Pasquier L."/>
            <person name="Boudinot P."/>
            <person name="Liberles D.A."/>
            <person name="Volff J.N."/>
            <person name="Philippe H."/>
            <person name="Lenhard B."/>
            <person name="Roest Crollius H."/>
            <person name="Wincker P."/>
            <person name="Chourrout D."/>
        </authorList>
    </citation>
    <scope>NUCLEOTIDE SEQUENCE [LARGE SCALE GENOMIC DNA]</scope>
</reference>
<dbReference type="InParanoid" id="E4XVH6"/>
<dbReference type="PROSITE" id="PS00135">
    <property type="entry name" value="TRYPSIN_SER"/>
    <property type="match status" value="1"/>
</dbReference>
<evidence type="ECO:0000256" key="1">
    <source>
        <dbReference type="ARBA" id="ARBA00022670"/>
    </source>
</evidence>
<evidence type="ECO:0000259" key="6">
    <source>
        <dbReference type="PROSITE" id="PS50240"/>
    </source>
</evidence>
<dbReference type="Proteomes" id="UP000001307">
    <property type="component" value="Unassembled WGS sequence"/>
</dbReference>
<dbReference type="InterPro" id="IPR033116">
    <property type="entry name" value="TRYPSIN_SER"/>
</dbReference>
<organism evidence="7">
    <name type="scientific">Oikopleura dioica</name>
    <name type="common">Tunicate</name>
    <dbReference type="NCBI Taxonomy" id="34765"/>
    <lineage>
        <taxon>Eukaryota</taxon>
        <taxon>Metazoa</taxon>
        <taxon>Chordata</taxon>
        <taxon>Tunicata</taxon>
        <taxon>Appendicularia</taxon>
        <taxon>Copelata</taxon>
        <taxon>Oikopleuridae</taxon>
        <taxon>Oikopleura</taxon>
    </lineage>
</organism>
<dbReference type="InterPro" id="IPR043504">
    <property type="entry name" value="Peptidase_S1_PA_chymotrypsin"/>
</dbReference>
<dbReference type="PROSITE" id="PS00134">
    <property type="entry name" value="TRYPSIN_HIS"/>
    <property type="match status" value="1"/>
</dbReference>
<keyword evidence="4" id="KW-1015">Disulfide bond</keyword>
<dbReference type="FunFam" id="2.40.10.10:FF:000118">
    <property type="entry name" value="Chymotrypsinogen A"/>
    <property type="match status" value="1"/>
</dbReference>
<keyword evidence="8" id="KW-1185">Reference proteome</keyword>
<dbReference type="InterPro" id="IPR001314">
    <property type="entry name" value="Peptidase_S1A"/>
</dbReference>
<dbReference type="PANTHER" id="PTHR24252">
    <property type="entry name" value="ACROSIN-RELATED"/>
    <property type="match status" value="1"/>
</dbReference>
<protein>
    <recommendedName>
        <fullName evidence="6">Peptidase S1 domain-containing protein</fullName>
    </recommendedName>
</protein>
<dbReference type="GO" id="GO:0004252">
    <property type="term" value="F:serine-type endopeptidase activity"/>
    <property type="evidence" value="ECO:0007669"/>
    <property type="project" value="InterPro"/>
</dbReference>
<evidence type="ECO:0000256" key="4">
    <source>
        <dbReference type="ARBA" id="ARBA00023157"/>
    </source>
</evidence>
<dbReference type="SUPFAM" id="SSF50494">
    <property type="entry name" value="Trypsin-like serine proteases"/>
    <property type="match status" value="1"/>
</dbReference>
<dbReference type="InterPro" id="IPR009003">
    <property type="entry name" value="Peptidase_S1_PA"/>
</dbReference>
<dbReference type="EMBL" id="FN653212">
    <property type="protein sequence ID" value="CBY13694.1"/>
    <property type="molecule type" value="Genomic_DNA"/>
</dbReference>
<dbReference type="CDD" id="cd00190">
    <property type="entry name" value="Tryp_SPc"/>
    <property type="match status" value="1"/>
</dbReference>
<accession>E4XVH6</accession>
<dbReference type="Gene3D" id="2.40.10.10">
    <property type="entry name" value="Trypsin-like serine proteases"/>
    <property type="match status" value="1"/>
</dbReference>